<accession>A0A3N0IY83</accession>
<dbReference type="AlphaFoldDB" id="A0A3N0IY83"/>
<sequence length="270" mass="28727">MGRAAPCAIGRFARTRGAAKGERLRACEGAAVNSIIYAGHDFSEICSAQVVGRSLNEMAVEAMRVAGRPGAVPASVWMPPEDIMVCLLMDPGFDPGVAGLASMRHRLRAWLVQPHGGTLVLPDEPELTYHDVLLVSAGNWTQLFEDGECEVTFTAFDPVAYGAERVVRAPGFEVGGTWCTDPAFHAVVEAGSGLQIANRATGEAVRLERAFAGGEFVVIDCADGSVRVDGLDARDAVALGSDFFALCPGYNELAFTGCSSAETRFVERWL</sequence>
<evidence type="ECO:0000313" key="2">
    <source>
        <dbReference type="EMBL" id="RDB69440.1"/>
    </source>
</evidence>
<organism evidence="3 5">
    <name type="scientific">Eggerthella sinensis</name>
    <dbReference type="NCBI Taxonomy" id="242230"/>
    <lineage>
        <taxon>Bacteria</taxon>
        <taxon>Bacillati</taxon>
        <taxon>Actinomycetota</taxon>
        <taxon>Coriobacteriia</taxon>
        <taxon>Eggerthellales</taxon>
        <taxon>Eggerthellaceae</taxon>
        <taxon>Eggerthella</taxon>
    </lineage>
</organism>
<gene>
    <name evidence="2" type="ORF">C1876_06625</name>
    <name evidence="3" type="ORF">DMP09_07375</name>
</gene>
<evidence type="ECO:0000313" key="5">
    <source>
        <dbReference type="Proteomes" id="UP000270112"/>
    </source>
</evidence>
<reference evidence="3" key="3">
    <citation type="journal article" date="2019" name="Microbiol. Resour. Announc.">
        <title>Draft Genome Sequences of Type Strains of Gordonibacter faecihominis, Paraeggerthella hongkongensis, Parvibacter caecicola,Slackia equolifaciens, Slackia faecicanis, and Slackia isoflavoniconvertens.</title>
        <authorList>
            <person name="Danylec N."/>
            <person name="Stoll D.A."/>
            <person name="Dotsch A."/>
            <person name="Huch M."/>
        </authorList>
    </citation>
    <scope>NUCLEOTIDE SEQUENCE</scope>
    <source>
        <strain evidence="3">DSM 16107</strain>
    </source>
</reference>
<evidence type="ECO:0000313" key="3">
    <source>
        <dbReference type="EMBL" id="RNM41927.1"/>
    </source>
</evidence>
<name>A0A3N0IY83_9ACTN</name>
<proteinExistence type="predicted"/>
<dbReference type="EMBL" id="PPTT01000009">
    <property type="protein sequence ID" value="RDB69440.1"/>
    <property type="molecule type" value="Genomic_DNA"/>
</dbReference>
<reference evidence="5" key="2">
    <citation type="submission" date="2018-05" db="EMBL/GenBank/DDBJ databases">
        <title>Genome Sequencing of selected type strains of the family Eggerthellaceae.</title>
        <authorList>
            <person name="Danylec N."/>
            <person name="Stoll D.A."/>
            <person name="Doetsch A."/>
            <person name="Huch M."/>
        </authorList>
    </citation>
    <scope>NUCLEOTIDE SEQUENCE [LARGE SCALE GENOMIC DNA]</scope>
    <source>
        <strain evidence="5">DSM 16107</strain>
    </source>
</reference>
<protein>
    <submittedName>
        <fullName evidence="3">Phage tail protein</fullName>
    </submittedName>
</protein>
<reference evidence="2 4" key="1">
    <citation type="journal article" date="2018" name="Elife">
        <title>Discovery and characterization of a prevalent human gut bacterial enzyme sufficient for the inactivation of a family of plant toxins.</title>
        <authorList>
            <person name="Koppel N."/>
            <person name="Bisanz J.E."/>
            <person name="Pandelia M.E."/>
            <person name="Turnbaugh P.J."/>
            <person name="Balskus E.P."/>
        </authorList>
    </citation>
    <scope>NUCLEOTIDE SEQUENCE [LARGE SCALE GENOMIC DNA]</scope>
    <source>
        <strain evidence="2 4">DSM 16107</strain>
    </source>
</reference>
<dbReference type="InterPro" id="IPR054738">
    <property type="entry name" value="Siphovirus-type_tail_C"/>
</dbReference>
<dbReference type="Proteomes" id="UP000253817">
    <property type="component" value="Unassembled WGS sequence"/>
</dbReference>
<dbReference type="Gene3D" id="2.40.30.200">
    <property type="match status" value="1"/>
</dbReference>
<comment type="caution">
    <text evidence="3">The sequence shown here is derived from an EMBL/GenBank/DDBJ whole genome shotgun (WGS) entry which is preliminary data.</text>
</comment>
<evidence type="ECO:0000259" key="1">
    <source>
        <dbReference type="Pfam" id="PF22768"/>
    </source>
</evidence>
<dbReference type="Pfam" id="PF22768">
    <property type="entry name" value="SPP1_Dit"/>
    <property type="match status" value="1"/>
</dbReference>
<evidence type="ECO:0000313" key="4">
    <source>
        <dbReference type="Proteomes" id="UP000253817"/>
    </source>
</evidence>
<dbReference type="Proteomes" id="UP000270112">
    <property type="component" value="Unassembled WGS sequence"/>
</dbReference>
<keyword evidence="4" id="KW-1185">Reference proteome</keyword>
<feature type="domain" description="Siphovirus-type tail component C-terminal" evidence="1">
    <location>
        <begin position="175"/>
        <end position="269"/>
    </location>
</feature>
<dbReference type="EMBL" id="QICC01000023">
    <property type="protein sequence ID" value="RNM41927.1"/>
    <property type="molecule type" value="Genomic_DNA"/>
</dbReference>
<dbReference type="Gene3D" id="2.60.120.860">
    <property type="match status" value="1"/>
</dbReference>